<evidence type="ECO:0000256" key="3">
    <source>
        <dbReference type="ARBA" id="ARBA00009759"/>
    </source>
</evidence>
<accession>A0ABY3RMM0</accession>
<dbReference type="RefSeq" id="WP_231327496.1">
    <property type="nucleotide sequence ID" value="NZ_CP088156.1"/>
</dbReference>
<dbReference type="PANTHER" id="PTHR20854:SF4">
    <property type="entry name" value="INOSITOL-1-MONOPHOSPHATASE-RELATED"/>
    <property type="match status" value="1"/>
</dbReference>
<comment type="catalytic activity">
    <reaction evidence="1 7">
        <text>a myo-inositol phosphate + H2O = myo-inositol + phosphate</text>
        <dbReference type="Rhea" id="RHEA:24056"/>
        <dbReference type="ChEBI" id="CHEBI:15377"/>
        <dbReference type="ChEBI" id="CHEBI:17268"/>
        <dbReference type="ChEBI" id="CHEBI:43474"/>
        <dbReference type="ChEBI" id="CHEBI:84139"/>
        <dbReference type="EC" id="3.1.3.25"/>
    </reaction>
</comment>
<dbReference type="PRINTS" id="PR01959">
    <property type="entry name" value="SBIMPHPHTASE"/>
</dbReference>
<dbReference type="PRINTS" id="PR00377">
    <property type="entry name" value="IMPHPHTASES"/>
</dbReference>
<dbReference type="Gene3D" id="3.30.540.10">
    <property type="entry name" value="Fructose-1,6-Bisphosphatase, subunit A, domain 1"/>
    <property type="match status" value="1"/>
</dbReference>
<dbReference type="PANTHER" id="PTHR20854">
    <property type="entry name" value="INOSITOL MONOPHOSPHATASE"/>
    <property type="match status" value="1"/>
</dbReference>
<name>A0ABY3RMM0_9BRAD</name>
<dbReference type="PROSITE" id="PS00629">
    <property type="entry name" value="IMP_1"/>
    <property type="match status" value="1"/>
</dbReference>
<evidence type="ECO:0000313" key="9">
    <source>
        <dbReference type="Proteomes" id="UP001431010"/>
    </source>
</evidence>
<evidence type="ECO:0000256" key="6">
    <source>
        <dbReference type="ARBA" id="ARBA00022842"/>
    </source>
</evidence>
<gene>
    <name evidence="8" type="ORF">LQG66_17875</name>
</gene>
<evidence type="ECO:0000313" key="8">
    <source>
        <dbReference type="EMBL" id="UFZ08047.1"/>
    </source>
</evidence>
<dbReference type="Proteomes" id="UP001431010">
    <property type="component" value="Chromosome"/>
</dbReference>
<dbReference type="InterPro" id="IPR022337">
    <property type="entry name" value="Inositol_monophosphatase_SuhB"/>
</dbReference>
<organism evidence="8 9">
    <name type="scientific">Bradyrhizobium ontarionense</name>
    <dbReference type="NCBI Taxonomy" id="2898149"/>
    <lineage>
        <taxon>Bacteria</taxon>
        <taxon>Pseudomonadati</taxon>
        <taxon>Pseudomonadota</taxon>
        <taxon>Alphaproteobacteria</taxon>
        <taxon>Hyphomicrobiales</taxon>
        <taxon>Nitrobacteraceae</taxon>
        <taxon>Bradyrhizobium</taxon>
    </lineage>
</organism>
<evidence type="ECO:0000256" key="4">
    <source>
        <dbReference type="ARBA" id="ARBA00022723"/>
    </source>
</evidence>
<proteinExistence type="inferred from homology"/>
<sequence length="276" mass="29716">MGFSFTNQDQQTLVLMQAVAEATAQAAGRLALSYLRQNKPLEIETKGPQDFVTAVDKAVELLIRKRLEEAFPYHAILGEEFGLDREGERIVWVLDPIDGTSNFMRDRPSWCVSIGAAIEGQPVLGVIYDPVKDELYSAAAGRGATRNGEPITVNMESSAGKSVFGVGFTRGKSVAAHARQINHILEHGCEYRRFGSSAMMLAQVADGRLDGYADARTSVWDVIAGLVLVREAGGVIESFIESGAQDGAILAAAPAAAETASRLLAIDLQHDLWQPA</sequence>
<evidence type="ECO:0000256" key="5">
    <source>
        <dbReference type="ARBA" id="ARBA00022801"/>
    </source>
</evidence>
<keyword evidence="6 7" id="KW-0460">Magnesium</keyword>
<dbReference type="InterPro" id="IPR033942">
    <property type="entry name" value="IMPase"/>
</dbReference>
<dbReference type="SUPFAM" id="SSF56655">
    <property type="entry name" value="Carbohydrate phosphatase"/>
    <property type="match status" value="1"/>
</dbReference>
<protein>
    <recommendedName>
        <fullName evidence="7">Inositol-1-monophosphatase</fullName>
        <ecNumber evidence="7">3.1.3.25</ecNumber>
    </recommendedName>
</protein>
<dbReference type="CDD" id="cd01639">
    <property type="entry name" value="IMPase"/>
    <property type="match status" value="1"/>
</dbReference>
<reference evidence="8" key="1">
    <citation type="journal article" date="2024" name="Antonie Van Leeuwenhoek">
        <title>Bradyrhizobium ontarionense sp. nov., a novel bacterial symbiont isolated from Aeschynomene indica (Indian jointvetch), harbours photosynthesis, nitrogen fixation and nitrous oxide (N2O) reductase genes.</title>
        <authorList>
            <person name="Bromfield E.S.P."/>
            <person name="Cloutier S."/>
        </authorList>
    </citation>
    <scope>NUCLEOTIDE SEQUENCE</scope>
    <source>
        <strain evidence="8">A19</strain>
    </source>
</reference>
<keyword evidence="9" id="KW-1185">Reference proteome</keyword>
<dbReference type="Pfam" id="PF00459">
    <property type="entry name" value="Inositol_P"/>
    <property type="match status" value="1"/>
</dbReference>
<evidence type="ECO:0000256" key="7">
    <source>
        <dbReference type="RuleBase" id="RU364068"/>
    </source>
</evidence>
<comment type="similarity">
    <text evidence="3 7">Belongs to the inositol monophosphatase superfamily.</text>
</comment>
<keyword evidence="5 7" id="KW-0378">Hydrolase</keyword>
<keyword evidence="4 7" id="KW-0479">Metal-binding</keyword>
<dbReference type="InterPro" id="IPR020583">
    <property type="entry name" value="Inositol_monoP_metal-BS"/>
</dbReference>
<dbReference type="InterPro" id="IPR000760">
    <property type="entry name" value="Inositol_monophosphatase-like"/>
</dbReference>
<dbReference type="Gene3D" id="3.40.190.80">
    <property type="match status" value="1"/>
</dbReference>
<dbReference type="EMBL" id="CP088156">
    <property type="protein sequence ID" value="UFZ08047.1"/>
    <property type="molecule type" value="Genomic_DNA"/>
</dbReference>
<dbReference type="EC" id="3.1.3.25" evidence="7"/>
<evidence type="ECO:0000256" key="1">
    <source>
        <dbReference type="ARBA" id="ARBA00001033"/>
    </source>
</evidence>
<comment type="cofactor">
    <cofactor evidence="2 7">
        <name>Mg(2+)</name>
        <dbReference type="ChEBI" id="CHEBI:18420"/>
    </cofactor>
</comment>
<evidence type="ECO:0000256" key="2">
    <source>
        <dbReference type="ARBA" id="ARBA00001946"/>
    </source>
</evidence>